<evidence type="ECO:0000256" key="5">
    <source>
        <dbReference type="ARBA" id="ARBA00022989"/>
    </source>
</evidence>
<proteinExistence type="inferred from homology"/>
<dbReference type="InterPro" id="IPR001734">
    <property type="entry name" value="Na/solute_symporter"/>
</dbReference>
<dbReference type="STRING" id="1263082.A0A068SFJ8"/>
<reference evidence="9" key="1">
    <citation type="submission" date="2013-08" db="EMBL/GenBank/DDBJ databases">
        <title>Gene expansion shapes genome architecture in the human pathogen Lichtheimia corymbifera: an evolutionary genomics analysis in the ancient terrestrial Mucorales (Mucoromycotina).</title>
        <authorList>
            <person name="Schwartze V.U."/>
            <person name="Winter S."/>
            <person name="Shelest E."/>
            <person name="Marcet-Houben M."/>
            <person name="Horn F."/>
            <person name="Wehner S."/>
            <person name="Hoffmann K."/>
            <person name="Riege K."/>
            <person name="Sammeth M."/>
            <person name="Nowrousian M."/>
            <person name="Valiante V."/>
            <person name="Linde J."/>
            <person name="Jacobsen I.D."/>
            <person name="Marz M."/>
            <person name="Brakhage A.A."/>
            <person name="Gabaldon T."/>
            <person name="Bocker S."/>
            <person name="Voigt K."/>
        </authorList>
    </citation>
    <scope>NUCLEOTIDE SEQUENCE [LARGE SCALE GENOMIC DNA]</scope>
    <source>
        <strain evidence="9">FSU 9682</strain>
    </source>
</reference>
<keyword evidence="10" id="KW-1185">Reference proteome</keyword>
<evidence type="ECO:0000256" key="6">
    <source>
        <dbReference type="ARBA" id="ARBA00023136"/>
    </source>
</evidence>
<feature type="transmembrane region" description="Helical" evidence="8">
    <location>
        <begin position="130"/>
        <end position="149"/>
    </location>
</feature>
<evidence type="ECO:0000256" key="2">
    <source>
        <dbReference type="ARBA" id="ARBA00006434"/>
    </source>
</evidence>
<feature type="transmembrane region" description="Helical" evidence="8">
    <location>
        <begin position="342"/>
        <end position="371"/>
    </location>
</feature>
<keyword evidence="3" id="KW-0813">Transport</keyword>
<comment type="subcellular location">
    <subcellularLocation>
        <location evidence="1">Membrane</location>
        <topology evidence="1">Multi-pass membrane protein</topology>
    </subcellularLocation>
</comment>
<dbReference type="InterPro" id="IPR038377">
    <property type="entry name" value="Na/Glc_symporter_sf"/>
</dbReference>
<evidence type="ECO:0000256" key="8">
    <source>
        <dbReference type="SAM" id="Phobius"/>
    </source>
</evidence>
<feature type="transmembrane region" description="Helical" evidence="8">
    <location>
        <begin position="191"/>
        <end position="211"/>
    </location>
</feature>
<dbReference type="GO" id="GO:0015606">
    <property type="term" value="F:spermidine transmembrane transporter activity"/>
    <property type="evidence" value="ECO:0007669"/>
    <property type="project" value="UniProtKB-ARBA"/>
</dbReference>
<feature type="transmembrane region" description="Helical" evidence="8">
    <location>
        <begin position="444"/>
        <end position="463"/>
    </location>
</feature>
<dbReference type="GO" id="GO:0015204">
    <property type="term" value="F:urea transmembrane transporter activity"/>
    <property type="evidence" value="ECO:0007669"/>
    <property type="project" value="InterPro"/>
</dbReference>
<dbReference type="Gene3D" id="1.20.1730.10">
    <property type="entry name" value="Sodium/glucose cotransporter"/>
    <property type="match status" value="1"/>
</dbReference>
<dbReference type="Pfam" id="PF00474">
    <property type="entry name" value="SSF"/>
    <property type="match status" value="1"/>
</dbReference>
<dbReference type="AlphaFoldDB" id="A0A068SFJ8"/>
<feature type="transmembrane region" description="Helical" evidence="8">
    <location>
        <begin position="383"/>
        <end position="403"/>
    </location>
</feature>
<feature type="transmembrane region" description="Helical" evidence="8">
    <location>
        <begin position="415"/>
        <end position="437"/>
    </location>
</feature>
<feature type="transmembrane region" description="Helical" evidence="8">
    <location>
        <begin position="250"/>
        <end position="272"/>
    </location>
</feature>
<feature type="transmembrane region" description="Helical" evidence="8">
    <location>
        <begin position="53"/>
        <end position="74"/>
    </location>
</feature>
<feature type="transmembrane region" description="Helical" evidence="8">
    <location>
        <begin position="12"/>
        <end position="32"/>
    </location>
</feature>
<comment type="similarity">
    <text evidence="2 7">Belongs to the sodium:solute symporter (SSF) (TC 2.A.21) family.</text>
</comment>
<feature type="transmembrane region" description="Helical" evidence="8">
    <location>
        <begin position="483"/>
        <end position="503"/>
    </location>
</feature>
<dbReference type="FunFam" id="1.20.1730.10:FF:000006">
    <property type="entry name" value="Urea active transporter"/>
    <property type="match status" value="1"/>
</dbReference>
<dbReference type="PROSITE" id="PS50283">
    <property type="entry name" value="NA_SOLUT_SYMP_3"/>
    <property type="match status" value="1"/>
</dbReference>
<dbReference type="InterPro" id="IPR031155">
    <property type="entry name" value="DUR"/>
</dbReference>
<name>A0A068SFJ8_9FUNG</name>
<evidence type="ECO:0000313" key="10">
    <source>
        <dbReference type="Proteomes" id="UP000027586"/>
    </source>
</evidence>
<gene>
    <name evidence="9" type="ORF">LCOR_11574.1</name>
</gene>
<keyword evidence="4 8" id="KW-0812">Transmembrane</keyword>
<dbReference type="PANTHER" id="PTHR46154">
    <property type="match status" value="1"/>
</dbReference>
<dbReference type="GO" id="GO:0005886">
    <property type="term" value="C:plasma membrane"/>
    <property type="evidence" value="ECO:0007669"/>
    <property type="project" value="TreeGrafter"/>
</dbReference>
<protein>
    <submittedName>
        <fullName evidence="9">Urea transporter</fullName>
    </submittedName>
</protein>
<sequence length="659" mass="71902">MAVLSQGVGYGVVVGFGALFTLLMLGITWLLKRYLHEVQTSEMFMTAKRSVKTGLIASAIVSSWTWAATLLTSSEVAYRYGVSGPLWYASGAVVQVLLFSVLAIELKRRAPNAHTCLEVIRARYGRSTHFVYLVFSLVTNIIVTAMLLLGGSAVVSYLTGMHVIAACFLLPVGVIIYTLFGGIKATFLSDYTHTVAILIVILYVVFTVYASSSQIGSIERMYDLLTIASINNPIKDNAEGSLLTMSSVQALIFGIINIVGNFGTVFVDNAYWQRAIAAHPMYAVKAYLIGGLAWYAIPFTLATTVGLTGRALGIELTDAEVTAGLVLPDACVALLGSSGAWIALLLVFLAVTSASSAELIAVSSIFTYDIFRAYIKPDASDQLVIRFSHLSVLTFGILMGVLATLLNLTGINLGYLYKLMGVVISSAVIPITLTLLWSKQNRMAATIAPIFGFAAAIITWLTTTHGLYGEITVDTTNQNMPMMAGNLVALFSPLLVTVPLSLWKPDNFTFDATRNIEIVEDETVPEPAAAIQKDEDVEAEQAQMRKSARFAKYTSVTLALCLFVLWPLPMFGSQYVFSLPFFRGWVIVSIIWVFYSTFAVGLFPLWEARKDAVIVFRAIWQDLRGRRRQLTDLPTKVTVQGITSVPENADGVVFEDKKI</sequence>
<dbReference type="NCBIfam" id="TIGR00813">
    <property type="entry name" value="sss"/>
    <property type="match status" value="1"/>
</dbReference>
<accession>A0A068SFJ8</accession>
<feature type="transmembrane region" description="Helical" evidence="8">
    <location>
        <begin position="584"/>
        <end position="606"/>
    </location>
</feature>
<dbReference type="CDD" id="cd11476">
    <property type="entry name" value="SLC5sbd_DUR3"/>
    <property type="match status" value="1"/>
</dbReference>
<dbReference type="Proteomes" id="UP000027586">
    <property type="component" value="Unassembled WGS sequence"/>
</dbReference>
<evidence type="ECO:0000256" key="7">
    <source>
        <dbReference type="RuleBase" id="RU362091"/>
    </source>
</evidence>
<dbReference type="VEuPathDB" id="FungiDB:LCOR_11574.1"/>
<feature type="transmembrane region" description="Helical" evidence="8">
    <location>
        <begin position="284"/>
        <end position="307"/>
    </location>
</feature>
<dbReference type="PANTHER" id="PTHR46154:SF4">
    <property type="entry name" value="UREA ACTIVE TRANSPORTER"/>
    <property type="match status" value="1"/>
</dbReference>
<keyword evidence="5 8" id="KW-1133">Transmembrane helix</keyword>
<evidence type="ECO:0000256" key="4">
    <source>
        <dbReference type="ARBA" id="ARBA00022692"/>
    </source>
</evidence>
<dbReference type="OrthoDB" id="6132759at2759"/>
<evidence type="ECO:0000256" key="3">
    <source>
        <dbReference type="ARBA" id="ARBA00022448"/>
    </source>
</evidence>
<feature type="transmembrane region" description="Helical" evidence="8">
    <location>
        <begin position="553"/>
        <end position="572"/>
    </location>
</feature>
<organism evidence="9 10">
    <name type="scientific">Lichtheimia corymbifera JMRC:FSU:9682</name>
    <dbReference type="NCBI Taxonomy" id="1263082"/>
    <lineage>
        <taxon>Eukaryota</taxon>
        <taxon>Fungi</taxon>
        <taxon>Fungi incertae sedis</taxon>
        <taxon>Mucoromycota</taxon>
        <taxon>Mucoromycotina</taxon>
        <taxon>Mucoromycetes</taxon>
        <taxon>Mucorales</taxon>
        <taxon>Lichtheimiaceae</taxon>
        <taxon>Lichtheimia</taxon>
    </lineage>
</organism>
<comment type="caution">
    <text evidence="9">The sequence shown here is derived from an EMBL/GenBank/DDBJ whole genome shotgun (WGS) entry which is preliminary data.</text>
</comment>
<keyword evidence="6 8" id="KW-0472">Membrane</keyword>
<evidence type="ECO:0000256" key="1">
    <source>
        <dbReference type="ARBA" id="ARBA00004141"/>
    </source>
</evidence>
<feature type="transmembrane region" description="Helical" evidence="8">
    <location>
        <begin position="86"/>
        <end position="104"/>
    </location>
</feature>
<evidence type="ECO:0000313" key="9">
    <source>
        <dbReference type="EMBL" id="CDH60795.1"/>
    </source>
</evidence>
<feature type="transmembrane region" description="Helical" evidence="8">
    <location>
        <begin position="155"/>
        <end position="179"/>
    </location>
</feature>
<dbReference type="EMBL" id="CBTN010000108">
    <property type="protein sequence ID" value="CDH60795.1"/>
    <property type="molecule type" value="Genomic_DNA"/>
</dbReference>